<evidence type="ECO:0000313" key="4">
    <source>
        <dbReference type="Proteomes" id="UP000799767"/>
    </source>
</evidence>
<dbReference type="GeneID" id="54475555"/>
<dbReference type="RefSeq" id="XP_033586725.1">
    <property type="nucleotide sequence ID" value="XM_033734553.1"/>
</dbReference>
<keyword evidence="4" id="KW-1185">Reference proteome</keyword>
<proteinExistence type="predicted"/>
<dbReference type="InterPro" id="IPR003609">
    <property type="entry name" value="Pan_app"/>
</dbReference>
<feature type="compositionally biased region" description="Low complexity" evidence="1">
    <location>
        <begin position="10"/>
        <end position="61"/>
    </location>
</feature>
<reference evidence="3" key="1">
    <citation type="journal article" date="2020" name="Stud. Mycol.">
        <title>101 Dothideomycetes genomes: a test case for predicting lifestyles and emergence of pathogens.</title>
        <authorList>
            <person name="Haridas S."/>
            <person name="Albert R."/>
            <person name="Binder M."/>
            <person name="Bloem J."/>
            <person name="Labutti K."/>
            <person name="Salamov A."/>
            <person name="Andreopoulos B."/>
            <person name="Baker S."/>
            <person name="Barry K."/>
            <person name="Bills G."/>
            <person name="Bluhm B."/>
            <person name="Cannon C."/>
            <person name="Castanera R."/>
            <person name="Culley D."/>
            <person name="Daum C."/>
            <person name="Ezra D."/>
            <person name="Gonzalez J."/>
            <person name="Henrissat B."/>
            <person name="Kuo A."/>
            <person name="Liang C."/>
            <person name="Lipzen A."/>
            <person name="Lutzoni F."/>
            <person name="Magnuson J."/>
            <person name="Mondo S."/>
            <person name="Nolan M."/>
            <person name="Ohm R."/>
            <person name="Pangilinan J."/>
            <person name="Park H.-J."/>
            <person name="Ramirez L."/>
            <person name="Alfaro M."/>
            <person name="Sun H."/>
            <person name="Tritt A."/>
            <person name="Yoshinaga Y."/>
            <person name="Zwiers L.-H."/>
            <person name="Turgeon B."/>
            <person name="Goodwin S."/>
            <person name="Spatafora J."/>
            <person name="Crous P."/>
            <person name="Grigoriev I."/>
        </authorList>
    </citation>
    <scope>NUCLEOTIDE SEQUENCE</scope>
    <source>
        <strain evidence="3">CBS 113389</strain>
    </source>
</reference>
<sequence>MTNGTSVVHASGTSATPNTTTTTPPFAMTNGTSVVHASGTSATPNTTTSPPTNDKNPTPTQTTYICQNNTRYADNNGRIYTLYCDANAGGGLVSQQNFAAGGYNQCEDFCDAEPGCGAWVWAAGTNNIGGECYLENLPAALSFGSAFNGQAVGIASSETQFTNRTQCPAGPESDSKAYGGIGYTIYCGNDTSAGGYASSSAKDYISCQNMCDAQATGSNPCTAFTFAVNENPPSDTNNGTCYLKGGTSTPSAGHGNFIAGIARTS</sequence>
<evidence type="ECO:0000259" key="2">
    <source>
        <dbReference type="Pfam" id="PF14295"/>
    </source>
</evidence>
<organism evidence="3 4">
    <name type="scientific">Neohortaea acidophila</name>
    <dbReference type="NCBI Taxonomy" id="245834"/>
    <lineage>
        <taxon>Eukaryota</taxon>
        <taxon>Fungi</taxon>
        <taxon>Dikarya</taxon>
        <taxon>Ascomycota</taxon>
        <taxon>Pezizomycotina</taxon>
        <taxon>Dothideomycetes</taxon>
        <taxon>Dothideomycetidae</taxon>
        <taxon>Mycosphaerellales</taxon>
        <taxon>Teratosphaeriaceae</taxon>
        <taxon>Neohortaea</taxon>
    </lineage>
</organism>
<dbReference type="Proteomes" id="UP000799767">
    <property type="component" value="Unassembled WGS sequence"/>
</dbReference>
<dbReference type="AlphaFoldDB" id="A0A6A6PJQ0"/>
<dbReference type="EMBL" id="MU001640">
    <property type="protein sequence ID" value="KAF2480155.1"/>
    <property type="molecule type" value="Genomic_DNA"/>
</dbReference>
<dbReference type="Pfam" id="PF14295">
    <property type="entry name" value="PAN_4"/>
    <property type="match status" value="2"/>
</dbReference>
<evidence type="ECO:0000256" key="1">
    <source>
        <dbReference type="SAM" id="MobiDB-lite"/>
    </source>
</evidence>
<feature type="domain" description="Apple" evidence="2">
    <location>
        <begin position="200"/>
        <end position="244"/>
    </location>
</feature>
<dbReference type="Gene3D" id="3.50.4.10">
    <property type="entry name" value="Hepatocyte Growth Factor"/>
    <property type="match status" value="1"/>
</dbReference>
<feature type="region of interest" description="Disordered" evidence="1">
    <location>
        <begin position="1"/>
        <end position="61"/>
    </location>
</feature>
<accession>A0A6A6PJQ0</accession>
<evidence type="ECO:0000313" key="3">
    <source>
        <dbReference type="EMBL" id="KAF2480155.1"/>
    </source>
</evidence>
<protein>
    <recommendedName>
        <fullName evidence="2">Apple domain-containing protein</fullName>
    </recommendedName>
</protein>
<name>A0A6A6PJQ0_9PEZI</name>
<gene>
    <name evidence="3" type="ORF">BDY17DRAFT_303327</name>
</gene>
<feature type="domain" description="Apple" evidence="2">
    <location>
        <begin position="99"/>
        <end position="134"/>
    </location>
</feature>